<accession>A0A080N200</accession>
<dbReference type="GO" id="GO:0004038">
    <property type="term" value="F:allantoinase activity"/>
    <property type="evidence" value="ECO:0007669"/>
    <property type="project" value="TreeGrafter"/>
</dbReference>
<dbReference type="EC" id="3.5.2.3" evidence="9"/>
<dbReference type="InterPro" id="IPR050138">
    <property type="entry name" value="DHOase/Allantoinase_Hydrolase"/>
</dbReference>
<dbReference type="PROSITE" id="PS00483">
    <property type="entry name" value="DIHYDROOROTASE_2"/>
    <property type="match status" value="1"/>
</dbReference>
<dbReference type="InterPro" id="IPR004722">
    <property type="entry name" value="DHOase"/>
</dbReference>
<dbReference type="GO" id="GO:0004151">
    <property type="term" value="F:dihydroorotase activity"/>
    <property type="evidence" value="ECO:0007669"/>
    <property type="project" value="UniProtKB-EC"/>
</dbReference>
<name>A0A080N200_9BIFI</name>
<comment type="cofactor">
    <cofactor evidence="1">
        <name>Zn(2+)</name>
        <dbReference type="ChEBI" id="CHEBI:29105"/>
    </cofactor>
</comment>
<dbReference type="Pfam" id="PF01979">
    <property type="entry name" value="Amidohydro_1"/>
    <property type="match status" value="1"/>
</dbReference>
<reference evidence="9 10" key="1">
    <citation type="journal article" date="2014" name="Appl. Environ. Microbiol.">
        <title>Genomic encyclopedia of type strains of the genus Bifidobacterium.</title>
        <authorList>
            <person name="Milani C."/>
            <person name="Lugli G.A."/>
            <person name="Duranti S."/>
            <person name="Turroni F."/>
            <person name="Bottacini F."/>
            <person name="Mangifesta M."/>
            <person name="Sanchez B."/>
            <person name="Viappiani A."/>
            <person name="Mancabelli L."/>
            <person name="Taminiau B."/>
            <person name="Delcenserie V."/>
            <person name="Barrangou R."/>
            <person name="Margolles A."/>
            <person name="van Sinderen D."/>
            <person name="Ventura M."/>
        </authorList>
    </citation>
    <scope>NUCLEOTIDE SEQUENCE [LARGE SCALE GENOMIC DNA]</scope>
    <source>
        <strain evidence="9 10">DSM 19703</strain>
    </source>
</reference>
<dbReference type="Gene3D" id="2.30.40.10">
    <property type="entry name" value="Urease, subunit C, domain 1"/>
    <property type="match status" value="1"/>
</dbReference>
<evidence type="ECO:0000256" key="1">
    <source>
        <dbReference type="ARBA" id="ARBA00001947"/>
    </source>
</evidence>
<evidence type="ECO:0000256" key="2">
    <source>
        <dbReference type="ARBA" id="ARBA00002368"/>
    </source>
</evidence>
<dbReference type="GO" id="GO:0006221">
    <property type="term" value="P:pyrimidine nucleotide biosynthetic process"/>
    <property type="evidence" value="ECO:0007669"/>
    <property type="project" value="UniProtKB-KW"/>
</dbReference>
<dbReference type="RefSeq" id="WP_044086437.1">
    <property type="nucleotide sequence ID" value="NZ_ATLK01000001.1"/>
</dbReference>
<comment type="caution">
    <text evidence="9">The sequence shown here is derived from an EMBL/GenBank/DDBJ whole genome shotgun (WGS) entry which is preliminary data.</text>
</comment>
<evidence type="ECO:0000256" key="7">
    <source>
        <dbReference type="SAM" id="MobiDB-lite"/>
    </source>
</evidence>
<dbReference type="InterPro" id="IPR002195">
    <property type="entry name" value="Dihydroorotase_CS"/>
</dbReference>
<keyword evidence="5 9" id="KW-0378">Hydrolase</keyword>
<comment type="function">
    <text evidence="2">Catalyzes the reversible cyclization of carbamoyl aspartate to dihydroorotate.</text>
</comment>
<dbReference type="InterPro" id="IPR006680">
    <property type="entry name" value="Amidohydro-rel"/>
</dbReference>
<protein>
    <submittedName>
        <fullName evidence="9">Dihydroorotase</fullName>
        <ecNumber evidence="9">3.5.2.3</ecNumber>
    </submittedName>
</protein>
<dbReference type="Gene3D" id="3.20.20.140">
    <property type="entry name" value="Metal-dependent hydrolases"/>
    <property type="match status" value="2"/>
</dbReference>
<evidence type="ECO:0000259" key="8">
    <source>
        <dbReference type="Pfam" id="PF01979"/>
    </source>
</evidence>
<dbReference type="AlphaFoldDB" id="A0A080N200"/>
<dbReference type="eggNOG" id="COG0044">
    <property type="taxonomic scope" value="Bacteria"/>
</dbReference>
<dbReference type="InterPro" id="IPR011059">
    <property type="entry name" value="Metal-dep_hydrolase_composite"/>
</dbReference>
<sequence length="515" mass="55482">MLTLRDVRVWDTDEVIDVVVDAPEAGRTLIEADSVIEGDVDASGLTLAPGLADPHVHFRDLEQCDKETMLTGSQAAAAGGYTDVLVMPNTRPKADARRLRPDESCALGDERCAREGSAADEHEGVQTNAADSAEKGEGRQSDALSRPWNDLEVTSVLDYLDRYESLRGVRLPVDYALSICASSGMGPHAVSAHEIAGFASLRHRLAAITDDGAAIAPQMLDDVLSTAKHVGLPVLEHCEHHDSGVMNEGTVNRELGVEGIPASTELDIVERDIEAVRHNLVHLHFQHVSTAGAFEAVRRAKAEGLPVTCETAPHYLALCDEDVRRYGAMAKMNPPLRSQADMEAAVRAVADGTVDMIATDHAPHTAAQKAAGLIDAPNGIVGLETAYGVCHKVLVDAGVITERRLVELMSVAPMRLMGGHECDIDELLGRTTGVPTCKRTLDLRIARRRQRANLTVIDTNAEWTVDAGSFHSKARNTPFGGWRLTGRPLATILDGKLCMSRLPVARIRSGTVEVR</sequence>
<dbReference type="EMBL" id="ATLK01000001">
    <property type="protein sequence ID" value="KFF30927.1"/>
    <property type="molecule type" value="Genomic_DNA"/>
</dbReference>
<keyword evidence="6" id="KW-0665">Pyrimidine biosynthesis</keyword>
<evidence type="ECO:0000256" key="3">
    <source>
        <dbReference type="ARBA" id="ARBA00010286"/>
    </source>
</evidence>
<dbReference type="SUPFAM" id="SSF51556">
    <property type="entry name" value="Metallo-dependent hydrolases"/>
    <property type="match status" value="1"/>
</dbReference>
<dbReference type="OrthoDB" id="9803027at2"/>
<organism evidence="9 10">
    <name type="scientific">Bifidobacterium bombi DSM 19703</name>
    <dbReference type="NCBI Taxonomy" id="1341695"/>
    <lineage>
        <taxon>Bacteria</taxon>
        <taxon>Bacillati</taxon>
        <taxon>Actinomycetota</taxon>
        <taxon>Actinomycetes</taxon>
        <taxon>Bifidobacteriales</taxon>
        <taxon>Bifidobacteriaceae</taxon>
        <taxon>Bifidobacterium</taxon>
    </lineage>
</organism>
<dbReference type="CDD" id="cd01317">
    <property type="entry name" value="DHOase_IIa"/>
    <property type="match status" value="1"/>
</dbReference>
<dbReference type="GO" id="GO:0005737">
    <property type="term" value="C:cytoplasm"/>
    <property type="evidence" value="ECO:0007669"/>
    <property type="project" value="TreeGrafter"/>
</dbReference>
<dbReference type="PANTHER" id="PTHR43668">
    <property type="entry name" value="ALLANTOINASE"/>
    <property type="match status" value="1"/>
</dbReference>
<dbReference type="Proteomes" id="UP000028730">
    <property type="component" value="Unassembled WGS sequence"/>
</dbReference>
<evidence type="ECO:0000256" key="6">
    <source>
        <dbReference type="ARBA" id="ARBA00022975"/>
    </source>
</evidence>
<dbReference type="SUPFAM" id="SSF51338">
    <property type="entry name" value="Composite domain of metallo-dependent hydrolases"/>
    <property type="match status" value="1"/>
</dbReference>
<dbReference type="GO" id="GO:0006145">
    <property type="term" value="P:purine nucleobase catabolic process"/>
    <property type="evidence" value="ECO:0007669"/>
    <property type="project" value="TreeGrafter"/>
</dbReference>
<dbReference type="InterPro" id="IPR032466">
    <property type="entry name" value="Metal_Hydrolase"/>
</dbReference>
<dbReference type="GO" id="GO:0046872">
    <property type="term" value="F:metal ion binding"/>
    <property type="evidence" value="ECO:0007669"/>
    <property type="project" value="UniProtKB-KW"/>
</dbReference>
<evidence type="ECO:0000313" key="9">
    <source>
        <dbReference type="EMBL" id="KFF30927.1"/>
    </source>
</evidence>
<dbReference type="PANTHER" id="PTHR43668:SF2">
    <property type="entry name" value="ALLANTOINASE"/>
    <property type="match status" value="1"/>
</dbReference>
<keyword evidence="4" id="KW-0479">Metal-binding</keyword>
<gene>
    <name evidence="9" type="ORF">BBOMB_0251</name>
</gene>
<feature type="region of interest" description="Disordered" evidence="7">
    <location>
        <begin position="112"/>
        <end position="146"/>
    </location>
</feature>
<proteinExistence type="inferred from homology"/>
<evidence type="ECO:0000256" key="5">
    <source>
        <dbReference type="ARBA" id="ARBA00022801"/>
    </source>
</evidence>
<evidence type="ECO:0000256" key="4">
    <source>
        <dbReference type="ARBA" id="ARBA00022723"/>
    </source>
</evidence>
<feature type="compositionally biased region" description="Basic and acidic residues" evidence="7">
    <location>
        <begin position="112"/>
        <end position="124"/>
    </location>
</feature>
<keyword evidence="10" id="KW-1185">Reference proteome</keyword>
<comment type="similarity">
    <text evidence="3">Belongs to the metallo-dependent hydrolases superfamily. DHOase family. Class I DHOase subfamily.</text>
</comment>
<feature type="domain" description="Amidohydrolase-related" evidence="8">
    <location>
        <begin position="47"/>
        <end position="418"/>
    </location>
</feature>
<evidence type="ECO:0000313" key="10">
    <source>
        <dbReference type="Proteomes" id="UP000028730"/>
    </source>
</evidence>
<dbReference type="STRING" id="1341695.BBOMB_0251"/>